<feature type="signal peptide" evidence="1">
    <location>
        <begin position="1"/>
        <end position="24"/>
    </location>
</feature>
<dbReference type="PROSITE" id="PS51257">
    <property type="entry name" value="PROKAR_LIPOPROTEIN"/>
    <property type="match status" value="1"/>
</dbReference>
<evidence type="ECO:0000313" key="3">
    <source>
        <dbReference type="Proteomes" id="UP000606889"/>
    </source>
</evidence>
<gene>
    <name evidence="2" type="ORF">H8S18_14370</name>
</gene>
<organism evidence="2 3">
    <name type="scientific">Christensenella tenuis</name>
    <dbReference type="NCBI Taxonomy" id="2763033"/>
    <lineage>
        <taxon>Bacteria</taxon>
        <taxon>Bacillati</taxon>
        <taxon>Bacillota</taxon>
        <taxon>Clostridia</taxon>
        <taxon>Christensenellales</taxon>
        <taxon>Christensenellaceae</taxon>
        <taxon>Christensenella</taxon>
    </lineage>
</organism>
<evidence type="ECO:0000313" key="2">
    <source>
        <dbReference type="EMBL" id="MBC5649529.1"/>
    </source>
</evidence>
<proteinExistence type="predicted"/>
<dbReference type="EMBL" id="JACOON010000009">
    <property type="protein sequence ID" value="MBC5649529.1"/>
    <property type="molecule type" value="Genomic_DNA"/>
</dbReference>
<feature type="chain" id="PRO_5045832680" description="PsbP C-terminal domain-containing protein" evidence="1">
    <location>
        <begin position="25"/>
        <end position="195"/>
    </location>
</feature>
<reference evidence="2 3" key="1">
    <citation type="submission" date="2020-08" db="EMBL/GenBank/DDBJ databases">
        <title>Genome public.</title>
        <authorList>
            <person name="Liu C."/>
            <person name="Sun Q."/>
        </authorList>
    </citation>
    <scope>NUCLEOTIDE SEQUENCE [LARGE SCALE GENOMIC DNA]</scope>
    <source>
        <strain evidence="2 3">NSJ-35</strain>
    </source>
</reference>
<dbReference type="RefSeq" id="WP_186858977.1">
    <property type="nucleotide sequence ID" value="NZ_JACOON010000009.1"/>
</dbReference>
<keyword evidence="3" id="KW-1185">Reference proteome</keyword>
<comment type="caution">
    <text evidence="2">The sequence shown here is derived from an EMBL/GenBank/DDBJ whole genome shotgun (WGS) entry which is preliminary data.</text>
</comment>
<protein>
    <recommendedName>
        <fullName evidence="4">PsbP C-terminal domain-containing protein</fullName>
    </recommendedName>
</protein>
<dbReference type="Proteomes" id="UP000606889">
    <property type="component" value="Unassembled WGS sequence"/>
</dbReference>
<sequence length="195" mass="21421">MKKKMWAVLSAVLCVLFLSSCGMGALARRAAQEIRAGQTEASSVTDADGNTLETRFFGIYTVPAGWTEAEELSTEEKWFYLKDGTDSSSPTSNISVEYGTSRYSASQHEAFREAIVSQLAQQSGITALNGTGTYTDAGDILYIFTIENNDGTTTVQYYIVGEKEYVLVHATDFHDKNVPDLEDTANKIAYGFEWA</sequence>
<evidence type="ECO:0000256" key="1">
    <source>
        <dbReference type="SAM" id="SignalP"/>
    </source>
</evidence>
<name>A0ABR7EIG5_9FIRM</name>
<keyword evidence="1" id="KW-0732">Signal</keyword>
<accession>A0ABR7EIG5</accession>
<evidence type="ECO:0008006" key="4">
    <source>
        <dbReference type="Google" id="ProtNLM"/>
    </source>
</evidence>